<keyword evidence="4" id="KW-1185">Reference proteome</keyword>
<dbReference type="OrthoDB" id="642558at2"/>
<organism evidence="2 3">
    <name type="scientific">Flagellimonas taeanensis</name>
    <dbReference type="NCBI Taxonomy" id="1005926"/>
    <lineage>
        <taxon>Bacteria</taxon>
        <taxon>Pseudomonadati</taxon>
        <taxon>Bacteroidota</taxon>
        <taxon>Flavobacteriia</taxon>
        <taxon>Flavobacteriales</taxon>
        <taxon>Flavobacteriaceae</taxon>
        <taxon>Flagellimonas</taxon>
    </lineage>
</organism>
<dbReference type="AlphaFoldDB" id="A0A1M6ZQB0"/>
<name>A0A1M6ZQB0_9FLAO</name>
<dbReference type="EMBL" id="FRAT01000009">
    <property type="protein sequence ID" value="SHL32523.1"/>
    <property type="molecule type" value="Genomic_DNA"/>
</dbReference>
<sequence>MTFIATVIAKNGAAVIADSLVTTSHPMLEYEDFLNYLKRKSGKSKKKSIDVIPEEIIDLFETKPHHTKDYEEKLFKYDDFTSITTAGSANLNDRSIKDVLEEIVDKNSKTKGYKNKKILTKVKDLVSDLNRQVNEHLKKHSSVRETTFIVTNYNKKNNETKVFKVKIQSASSKKLDQEDFEFVKYKEADRIEKVICDGQNRISERILFGDLPLIWGLVPKIVEQVAKDFGIDKSEIGEEYFSGIRNNQDIVSKDVLHDMKILKLNGLSLQQATELAALLMRLEMDFQSYTEDIPTVGGVIKLAVIDKNGFKYIAGDRITRPSNI</sequence>
<dbReference type="Proteomes" id="UP000184031">
    <property type="component" value="Unassembled WGS sequence"/>
</dbReference>
<evidence type="ECO:0000313" key="4">
    <source>
        <dbReference type="Proteomes" id="UP000198940"/>
    </source>
</evidence>
<evidence type="ECO:0000313" key="2">
    <source>
        <dbReference type="EMBL" id="SHL32523.1"/>
    </source>
</evidence>
<proteinExistence type="predicted"/>
<dbReference type="Proteomes" id="UP000198940">
    <property type="component" value="Unassembled WGS sequence"/>
</dbReference>
<evidence type="ECO:0000313" key="1">
    <source>
        <dbReference type="EMBL" id="SFC29669.1"/>
    </source>
</evidence>
<dbReference type="STRING" id="1055723.SAMN05216293_3198"/>
<dbReference type="EMBL" id="FOKU01000008">
    <property type="protein sequence ID" value="SFC29669.1"/>
    <property type="molecule type" value="Genomic_DNA"/>
</dbReference>
<evidence type="ECO:0000313" key="3">
    <source>
        <dbReference type="Proteomes" id="UP000184031"/>
    </source>
</evidence>
<comment type="caution">
    <text evidence="2">The sequence shown here is derived from an EMBL/GenBank/DDBJ whole genome shotgun (WGS) entry which is preliminary data.</text>
</comment>
<protein>
    <submittedName>
        <fullName evidence="2">Uncharacterized protein</fullName>
    </submittedName>
</protein>
<gene>
    <name evidence="1" type="ORF">SAMN04487891_108169</name>
    <name evidence="2" type="ORF">SAMN05216293_3198</name>
</gene>
<reference evidence="2 3" key="1">
    <citation type="submission" date="2016-11" db="EMBL/GenBank/DDBJ databases">
        <authorList>
            <person name="Varghese N."/>
            <person name="Submissions S."/>
        </authorList>
    </citation>
    <scope>NUCLEOTIDE SEQUENCE [LARGE SCALE GENOMIC DNA]</scope>
    <source>
        <strain evidence="2 3">CGMCC 1.12174</strain>
        <strain evidence="1 4">DSM 26351</strain>
    </source>
</reference>
<dbReference type="RefSeq" id="WP_072881729.1">
    <property type="nucleotide sequence ID" value="NZ_FOKU01000008.1"/>
</dbReference>
<accession>A0A1M6ZQB0</accession>